<keyword evidence="1" id="KW-0472">Membrane</keyword>
<keyword evidence="1" id="KW-1133">Transmembrane helix</keyword>
<dbReference type="InterPro" id="IPR045584">
    <property type="entry name" value="Pilin-like"/>
</dbReference>
<dbReference type="NCBIfam" id="TIGR02532">
    <property type="entry name" value="IV_pilin_GFxxxE"/>
    <property type="match status" value="1"/>
</dbReference>
<dbReference type="Gene3D" id="3.30.700.10">
    <property type="entry name" value="Glycoprotein, Type 4 Pilin"/>
    <property type="match status" value="1"/>
</dbReference>
<keyword evidence="1" id="KW-0812">Transmembrane</keyword>
<organism evidence="2">
    <name type="scientific">hydrothermal vent metagenome</name>
    <dbReference type="NCBI Taxonomy" id="652676"/>
    <lineage>
        <taxon>unclassified sequences</taxon>
        <taxon>metagenomes</taxon>
        <taxon>ecological metagenomes</taxon>
    </lineage>
</organism>
<dbReference type="EMBL" id="UOGJ01000005">
    <property type="protein sequence ID" value="VAX34812.1"/>
    <property type="molecule type" value="Genomic_DNA"/>
</dbReference>
<accession>A0A3B1D260</accession>
<dbReference type="AlphaFoldDB" id="A0A3B1D260"/>
<dbReference type="InterPro" id="IPR012902">
    <property type="entry name" value="N_methyl_site"/>
</dbReference>
<sequence>MCTGWVLENVMNIKQTKAFTLTELMIVVVIVGITATFAIPSYTKSIARSHQRDMVTQLQTLHASNLIYRAQAGTYWDTGGTAETALATINSTLGINIIANDGTTYSYNSADGSAFTATAAWGGFIVSVDEGAIVAGTNPSCSGSCP</sequence>
<dbReference type="SUPFAM" id="SSF54523">
    <property type="entry name" value="Pili subunits"/>
    <property type="match status" value="1"/>
</dbReference>
<protein>
    <recommendedName>
        <fullName evidence="3">Type IV pilus biogenesis protein PilE</fullName>
    </recommendedName>
</protein>
<gene>
    <name evidence="2" type="ORF">MNBD_UNCLBAC01-1576</name>
</gene>
<evidence type="ECO:0000313" key="2">
    <source>
        <dbReference type="EMBL" id="VAX34812.1"/>
    </source>
</evidence>
<feature type="transmembrane region" description="Helical" evidence="1">
    <location>
        <begin position="24"/>
        <end position="42"/>
    </location>
</feature>
<reference evidence="2" key="1">
    <citation type="submission" date="2018-06" db="EMBL/GenBank/DDBJ databases">
        <authorList>
            <person name="Zhirakovskaya E."/>
        </authorList>
    </citation>
    <scope>NUCLEOTIDE SEQUENCE</scope>
</reference>
<dbReference type="Pfam" id="PF07963">
    <property type="entry name" value="N_methyl"/>
    <property type="match status" value="1"/>
</dbReference>
<evidence type="ECO:0000256" key="1">
    <source>
        <dbReference type="SAM" id="Phobius"/>
    </source>
</evidence>
<proteinExistence type="predicted"/>
<evidence type="ECO:0008006" key="3">
    <source>
        <dbReference type="Google" id="ProtNLM"/>
    </source>
</evidence>
<name>A0A3B1D260_9ZZZZ</name>